<proteinExistence type="predicted"/>
<gene>
    <name evidence="3" type="ORF">HEQ75_00585</name>
</gene>
<dbReference type="InterPro" id="IPR011049">
    <property type="entry name" value="Serralysin-like_metalloprot_C"/>
</dbReference>
<dbReference type="RefSeq" id="WP_168026963.1">
    <property type="nucleotide sequence ID" value="NZ_JAAVNE010000001.1"/>
</dbReference>
<keyword evidence="4" id="KW-1185">Reference proteome</keyword>
<protein>
    <submittedName>
        <fullName evidence="3">Calcium-binding protein</fullName>
    </submittedName>
</protein>
<keyword evidence="2" id="KW-0964">Secreted</keyword>
<accession>A0ABX1DY93</accession>
<dbReference type="Proteomes" id="UP000787635">
    <property type="component" value="Unassembled WGS sequence"/>
</dbReference>
<evidence type="ECO:0000256" key="2">
    <source>
        <dbReference type="ARBA" id="ARBA00022525"/>
    </source>
</evidence>
<dbReference type="InterPro" id="IPR018511">
    <property type="entry name" value="Hemolysin-typ_Ca-bd_CS"/>
</dbReference>
<name>A0ABX1DY93_9PROT</name>
<dbReference type="SUPFAM" id="SSF51120">
    <property type="entry name" value="beta-Roll"/>
    <property type="match status" value="1"/>
</dbReference>
<reference evidence="3 4" key="1">
    <citation type="submission" date="2020-03" db="EMBL/GenBank/DDBJ databases">
        <title>Roseomonas selenitidurans sp. nov. isolated from urban soil.</title>
        <authorList>
            <person name="Liu H."/>
        </authorList>
    </citation>
    <scope>NUCLEOTIDE SEQUENCE [LARGE SCALE GENOMIC DNA]</scope>
    <source>
        <strain evidence="3 4">BU-1</strain>
    </source>
</reference>
<organism evidence="3 4">
    <name type="scientific">Falsiroseomonas selenitidurans</name>
    <dbReference type="NCBI Taxonomy" id="2716335"/>
    <lineage>
        <taxon>Bacteria</taxon>
        <taxon>Pseudomonadati</taxon>
        <taxon>Pseudomonadota</taxon>
        <taxon>Alphaproteobacteria</taxon>
        <taxon>Acetobacterales</taxon>
        <taxon>Roseomonadaceae</taxon>
        <taxon>Falsiroseomonas</taxon>
    </lineage>
</organism>
<dbReference type="Pfam" id="PF00353">
    <property type="entry name" value="HemolysinCabind"/>
    <property type="match status" value="2"/>
</dbReference>
<sequence length="180" mass="17494">MSGFASISGGSGDDLLVSSAVGGQADLIRGEGGNDTIYGLGGEDTLVGGPGQDVIYGGLGADLLRGNGGADELFGGLGTDTLIGGGGADTMDGGGGADSFEFNDGFGHDLIVGFQLGTDTLQIASNINATGVADPNDLLPLVSADGFGNAVITLGGDTITLQGISVTDLTNNIGSIVQVV</sequence>
<dbReference type="InterPro" id="IPR001343">
    <property type="entry name" value="Hemolysn_Ca-bd"/>
</dbReference>
<dbReference type="Gene3D" id="2.150.10.10">
    <property type="entry name" value="Serralysin-like metalloprotease, C-terminal"/>
    <property type="match status" value="2"/>
</dbReference>
<comment type="subcellular location">
    <subcellularLocation>
        <location evidence="1">Secreted</location>
    </subcellularLocation>
</comment>
<evidence type="ECO:0000313" key="4">
    <source>
        <dbReference type="Proteomes" id="UP000787635"/>
    </source>
</evidence>
<dbReference type="PANTHER" id="PTHR38340">
    <property type="entry name" value="S-LAYER PROTEIN"/>
    <property type="match status" value="1"/>
</dbReference>
<evidence type="ECO:0000313" key="3">
    <source>
        <dbReference type="EMBL" id="NKC29340.1"/>
    </source>
</evidence>
<evidence type="ECO:0000256" key="1">
    <source>
        <dbReference type="ARBA" id="ARBA00004613"/>
    </source>
</evidence>
<dbReference type="EMBL" id="JAAVNE010000001">
    <property type="protein sequence ID" value="NKC29340.1"/>
    <property type="molecule type" value="Genomic_DNA"/>
</dbReference>
<comment type="caution">
    <text evidence="3">The sequence shown here is derived from an EMBL/GenBank/DDBJ whole genome shotgun (WGS) entry which is preliminary data.</text>
</comment>
<dbReference type="InterPro" id="IPR050557">
    <property type="entry name" value="RTX_toxin/Mannuronan_C5-epim"/>
</dbReference>
<dbReference type="PRINTS" id="PR00313">
    <property type="entry name" value="CABNDNGRPT"/>
</dbReference>
<dbReference type="PANTHER" id="PTHR38340:SF1">
    <property type="entry name" value="S-LAYER PROTEIN"/>
    <property type="match status" value="1"/>
</dbReference>
<dbReference type="PROSITE" id="PS00330">
    <property type="entry name" value="HEMOLYSIN_CALCIUM"/>
    <property type="match status" value="3"/>
</dbReference>